<proteinExistence type="predicted"/>
<gene>
    <name evidence="1" type="ORF">L873DRAFT_644023</name>
</gene>
<evidence type="ECO:0000313" key="2">
    <source>
        <dbReference type="Proteomes" id="UP000276215"/>
    </source>
</evidence>
<accession>A0A3N4JTX6</accession>
<sequence length="247" mass="28142">MEQWTEVVMNLCEECKDHRSRPSRTSGGELARFLRTVPCQYCPDLTLDGVSEQDQEGESTGVLDYAPRSNIQSNAMEDLAKEKPQDHIENIRCKFYELASGNWDGQNNTLDRAQWNNGLSYPIPIFKTFYTTEHFILWQIDTAFDERLGNDYQVIKVWAIGKPVEGELERIGVQIYRAQQIYTNAHVKACGIDGLNRSGETKYPERVYLDGRKKGGLEVDEIEDSGFDDLAQLVISKVLWSQCNCSG</sequence>
<evidence type="ECO:0000313" key="1">
    <source>
        <dbReference type="EMBL" id="RPB01647.1"/>
    </source>
</evidence>
<protein>
    <submittedName>
        <fullName evidence="1">Uncharacterized protein</fullName>
    </submittedName>
</protein>
<dbReference type="AlphaFoldDB" id="A0A3N4JTX6"/>
<reference evidence="1 2" key="1">
    <citation type="journal article" date="2018" name="Nat. Ecol. Evol.">
        <title>Pezizomycetes genomes reveal the molecular basis of ectomycorrhizal truffle lifestyle.</title>
        <authorList>
            <person name="Murat C."/>
            <person name="Payen T."/>
            <person name="Noel B."/>
            <person name="Kuo A."/>
            <person name="Morin E."/>
            <person name="Chen J."/>
            <person name="Kohler A."/>
            <person name="Krizsan K."/>
            <person name="Balestrini R."/>
            <person name="Da Silva C."/>
            <person name="Montanini B."/>
            <person name="Hainaut M."/>
            <person name="Levati E."/>
            <person name="Barry K.W."/>
            <person name="Belfiori B."/>
            <person name="Cichocki N."/>
            <person name="Clum A."/>
            <person name="Dockter R.B."/>
            <person name="Fauchery L."/>
            <person name="Guy J."/>
            <person name="Iotti M."/>
            <person name="Le Tacon F."/>
            <person name="Lindquist E.A."/>
            <person name="Lipzen A."/>
            <person name="Malagnac F."/>
            <person name="Mello A."/>
            <person name="Molinier V."/>
            <person name="Miyauchi S."/>
            <person name="Poulain J."/>
            <person name="Riccioni C."/>
            <person name="Rubini A."/>
            <person name="Sitrit Y."/>
            <person name="Splivallo R."/>
            <person name="Traeger S."/>
            <person name="Wang M."/>
            <person name="Zifcakova L."/>
            <person name="Wipf D."/>
            <person name="Zambonelli A."/>
            <person name="Paolocci F."/>
            <person name="Nowrousian M."/>
            <person name="Ottonello S."/>
            <person name="Baldrian P."/>
            <person name="Spatafora J.W."/>
            <person name="Henrissat B."/>
            <person name="Nagy L.G."/>
            <person name="Aury J.M."/>
            <person name="Wincker P."/>
            <person name="Grigoriev I.V."/>
            <person name="Bonfante P."/>
            <person name="Martin F.M."/>
        </authorList>
    </citation>
    <scope>NUCLEOTIDE SEQUENCE [LARGE SCALE GENOMIC DNA]</scope>
    <source>
        <strain evidence="1 2">120613-1</strain>
    </source>
</reference>
<dbReference type="OrthoDB" id="3156807at2759"/>
<dbReference type="Proteomes" id="UP000276215">
    <property type="component" value="Unassembled WGS sequence"/>
</dbReference>
<name>A0A3N4JTX6_9PEZI</name>
<organism evidence="1 2">
    <name type="scientific">Choiromyces venosus 120613-1</name>
    <dbReference type="NCBI Taxonomy" id="1336337"/>
    <lineage>
        <taxon>Eukaryota</taxon>
        <taxon>Fungi</taxon>
        <taxon>Dikarya</taxon>
        <taxon>Ascomycota</taxon>
        <taxon>Pezizomycotina</taxon>
        <taxon>Pezizomycetes</taxon>
        <taxon>Pezizales</taxon>
        <taxon>Tuberaceae</taxon>
        <taxon>Choiromyces</taxon>
    </lineage>
</organism>
<dbReference type="STRING" id="1336337.A0A3N4JTX6"/>
<keyword evidence="2" id="KW-1185">Reference proteome</keyword>
<dbReference type="EMBL" id="ML120372">
    <property type="protein sequence ID" value="RPB01647.1"/>
    <property type="molecule type" value="Genomic_DNA"/>
</dbReference>